<organism evidence="2 3">
    <name type="scientific">Diploptera punctata</name>
    <name type="common">Pacific beetle cockroach</name>
    <dbReference type="NCBI Taxonomy" id="6984"/>
    <lineage>
        <taxon>Eukaryota</taxon>
        <taxon>Metazoa</taxon>
        <taxon>Ecdysozoa</taxon>
        <taxon>Arthropoda</taxon>
        <taxon>Hexapoda</taxon>
        <taxon>Insecta</taxon>
        <taxon>Pterygota</taxon>
        <taxon>Neoptera</taxon>
        <taxon>Polyneoptera</taxon>
        <taxon>Dictyoptera</taxon>
        <taxon>Blattodea</taxon>
        <taxon>Blaberoidea</taxon>
        <taxon>Blaberidae</taxon>
        <taxon>Diplopterinae</taxon>
        <taxon>Diploptera</taxon>
    </lineage>
</organism>
<name>A0AAD8EEY3_DIPPU</name>
<keyword evidence="1" id="KW-0812">Transmembrane</keyword>
<accession>A0AAD8EEY3</accession>
<evidence type="ECO:0000256" key="1">
    <source>
        <dbReference type="SAM" id="Phobius"/>
    </source>
</evidence>
<keyword evidence="3" id="KW-1185">Reference proteome</keyword>
<reference evidence="2" key="1">
    <citation type="journal article" date="2023" name="IScience">
        <title>Live-bearing cockroach genome reveals convergent evolutionary mechanisms linked to viviparity in insects and beyond.</title>
        <authorList>
            <person name="Fouks B."/>
            <person name="Harrison M.C."/>
            <person name="Mikhailova A.A."/>
            <person name="Marchal E."/>
            <person name="English S."/>
            <person name="Carruthers M."/>
            <person name="Jennings E.C."/>
            <person name="Chiamaka E.L."/>
            <person name="Frigard R.A."/>
            <person name="Pippel M."/>
            <person name="Attardo G.M."/>
            <person name="Benoit J.B."/>
            <person name="Bornberg-Bauer E."/>
            <person name="Tobe S.S."/>
        </authorList>
    </citation>
    <scope>NUCLEOTIDE SEQUENCE</scope>
    <source>
        <strain evidence="2">Stay&amp;Tobe</strain>
    </source>
</reference>
<sequence>IYQDIVTCYYDKTAKECGTEEAKTLQKLIDQVITNSVKVNCNAAEMQMNNQTAELTSSNSLANHLAIYIPLAILLPIVLLIAAFYIRKQLSKKSQETIPKTQTKETQT</sequence>
<dbReference type="EMBL" id="JASPKZ010006084">
    <property type="protein sequence ID" value="KAJ9587576.1"/>
    <property type="molecule type" value="Genomic_DNA"/>
</dbReference>
<evidence type="ECO:0000313" key="3">
    <source>
        <dbReference type="Proteomes" id="UP001233999"/>
    </source>
</evidence>
<dbReference type="Proteomes" id="UP001233999">
    <property type="component" value="Unassembled WGS sequence"/>
</dbReference>
<evidence type="ECO:0000313" key="2">
    <source>
        <dbReference type="EMBL" id="KAJ9587576.1"/>
    </source>
</evidence>
<comment type="caution">
    <text evidence="2">The sequence shown here is derived from an EMBL/GenBank/DDBJ whole genome shotgun (WGS) entry which is preliminary data.</text>
</comment>
<gene>
    <name evidence="2" type="ORF">L9F63_018958</name>
</gene>
<feature type="non-terminal residue" evidence="2">
    <location>
        <position position="1"/>
    </location>
</feature>
<keyword evidence="1" id="KW-1133">Transmembrane helix</keyword>
<reference evidence="2" key="2">
    <citation type="submission" date="2023-05" db="EMBL/GenBank/DDBJ databases">
        <authorList>
            <person name="Fouks B."/>
        </authorList>
    </citation>
    <scope>NUCLEOTIDE SEQUENCE</scope>
    <source>
        <strain evidence="2">Stay&amp;Tobe</strain>
        <tissue evidence="2">Testes</tissue>
    </source>
</reference>
<proteinExistence type="predicted"/>
<dbReference type="AlphaFoldDB" id="A0AAD8EEY3"/>
<keyword evidence="1" id="KW-0472">Membrane</keyword>
<feature type="transmembrane region" description="Helical" evidence="1">
    <location>
        <begin position="65"/>
        <end position="86"/>
    </location>
</feature>
<protein>
    <submittedName>
        <fullName evidence="2">Uncharacterized protein</fullName>
    </submittedName>
</protein>